<dbReference type="Pfam" id="PF01963">
    <property type="entry name" value="TraB_PrgY_gumN"/>
    <property type="match status" value="1"/>
</dbReference>
<evidence type="ECO:0000313" key="1">
    <source>
        <dbReference type="EMBL" id="MBO9154516.1"/>
    </source>
</evidence>
<name>A0ABS3YIK3_9BACT</name>
<organism evidence="1 2">
    <name type="scientific">Chitinophaga chungangae</name>
    <dbReference type="NCBI Taxonomy" id="2821488"/>
    <lineage>
        <taxon>Bacteria</taxon>
        <taxon>Pseudomonadati</taxon>
        <taxon>Bacteroidota</taxon>
        <taxon>Chitinophagia</taxon>
        <taxon>Chitinophagales</taxon>
        <taxon>Chitinophagaceae</taxon>
        <taxon>Chitinophaga</taxon>
    </lineage>
</organism>
<proteinExistence type="predicted"/>
<keyword evidence="2" id="KW-1185">Reference proteome</keyword>
<reference evidence="2" key="1">
    <citation type="submission" date="2021-03" db="EMBL/GenBank/DDBJ databases">
        <title>Assistant Professor.</title>
        <authorList>
            <person name="Huq M.A."/>
        </authorList>
    </citation>
    <scope>NUCLEOTIDE SEQUENCE [LARGE SCALE GENOMIC DNA]</scope>
    <source>
        <strain evidence="2">MAH-28</strain>
    </source>
</reference>
<gene>
    <name evidence="1" type="ORF">J7I43_19990</name>
</gene>
<evidence type="ECO:0000313" key="2">
    <source>
        <dbReference type="Proteomes" id="UP000679126"/>
    </source>
</evidence>
<dbReference type="InterPro" id="IPR002816">
    <property type="entry name" value="TraB/PrgY/GumN_fam"/>
</dbReference>
<dbReference type="EMBL" id="JAGHKP010000004">
    <property type="protein sequence ID" value="MBO9154516.1"/>
    <property type="molecule type" value="Genomic_DNA"/>
</dbReference>
<accession>A0ABS3YIK3</accession>
<protein>
    <submittedName>
        <fullName evidence="1">TraB/GumN family protein</fullName>
    </submittedName>
</protein>
<dbReference type="RefSeq" id="WP_209147634.1">
    <property type="nucleotide sequence ID" value="NZ_JAGHKP010000004.1"/>
</dbReference>
<comment type="caution">
    <text evidence="1">The sequence shown here is derived from an EMBL/GenBank/DDBJ whole genome shotgun (WGS) entry which is preliminary data.</text>
</comment>
<dbReference type="Proteomes" id="UP000679126">
    <property type="component" value="Unassembled WGS sequence"/>
</dbReference>
<dbReference type="CDD" id="cd14789">
    <property type="entry name" value="Tiki"/>
    <property type="match status" value="1"/>
</dbReference>
<sequence length="279" mass="31510">MLWKITAPNGNVSFMMGTNHSYGGTFIDTLPKVMAAIHAAEYVVLESLPDQQQNEMPSFTGKTPFSKLFSPADYRMMDSVLAAYGMDPLHELDSVHFPPHLLAAHLVGRLMGEKDDRMKAEDESVDSHVLHLAQQHHTSLIGLDSGFTVREGILQFGLTEQEWADNITKLFREKISGNERTELDEGSYGALQHDYQFNIHPPFGPGSDHHHLLVERNAHWMKSLPKILREKRSFVAVGISHLSYKNGLLMELKKQGFKVEPVNVVPKEKFKPDLQVTKQ</sequence>